<feature type="repeat" description="ANK" evidence="1">
    <location>
        <begin position="91"/>
        <end position="123"/>
    </location>
</feature>
<dbReference type="GeneTree" id="ENSGT00940000161392"/>
<reference evidence="3" key="1">
    <citation type="submission" date="2025-08" db="UniProtKB">
        <authorList>
            <consortium name="Ensembl"/>
        </authorList>
    </citation>
    <scope>IDENTIFICATION</scope>
</reference>
<gene>
    <name evidence="3" type="primary">BCL3</name>
</gene>
<evidence type="ECO:0000256" key="2">
    <source>
        <dbReference type="SAM" id="MobiDB-lite"/>
    </source>
</evidence>
<keyword evidence="4" id="KW-1185">Reference proteome</keyword>
<feature type="region of interest" description="Disordered" evidence="2">
    <location>
        <begin position="309"/>
        <end position="337"/>
    </location>
</feature>
<dbReference type="AlphaFoldDB" id="A0A8D0HP12"/>
<evidence type="ECO:0000313" key="4">
    <source>
        <dbReference type="Proteomes" id="UP000694392"/>
    </source>
</evidence>
<dbReference type="InterPro" id="IPR002110">
    <property type="entry name" value="Ankyrin_rpt"/>
</dbReference>
<dbReference type="Proteomes" id="UP000694392">
    <property type="component" value="Unplaced"/>
</dbReference>
<dbReference type="PRINTS" id="PR01415">
    <property type="entry name" value="ANKYRIN"/>
</dbReference>
<dbReference type="PROSITE" id="PS50088">
    <property type="entry name" value="ANK_REPEAT"/>
    <property type="match status" value="3"/>
</dbReference>
<feature type="repeat" description="ANK" evidence="1">
    <location>
        <begin position="24"/>
        <end position="56"/>
    </location>
</feature>
<feature type="region of interest" description="Disordered" evidence="2">
    <location>
        <begin position="1"/>
        <end position="26"/>
    </location>
</feature>
<dbReference type="Ensembl" id="ENSSPUT00000023499.1">
    <property type="protein sequence ID" value="ENSSPUP00000022053.1"/>
    <property type="gene ID" value="ENSSPUG00000016924.1"/>
</dbReference>
<dbReference type="SMART" id="SM00248">
    <property type="entry name" value="ANK"/>
    <property type="match status" value="3"/>
</dbReference>
<protein>
    <submittedName>
        <fullName evidence="3">BCL3 transcription coactivator</fullName>
    </submittedName>
</protein>
<evidence type="ECO:0000313" key="3">
    <source>
        <dbReference type="Ensembl" id="ENSSPUP00000022053.1"/>
    </source>
</evidence>
<dbReference type="Pfam" id="PF12796">
    <property type="entry name" value="Ank_2"/>
    <property type="match status" value="1"/>
</dbReference>
<accession>A0A8D0HP12</accession>
<dbReference type="Gene3D" id="1.25.40.20">
    <property type="entry name" value="Ankyrin repeat-containing domain"/>
    <property type="match status" value="1"/>
</dbReference>
<dbReference type="Pfam" id="PF00023">
    <property type="entry name" value="Ank"/>
    <property type="match status" value="1"/>
</dbReference>
<dbReference type="PANTHER" id="PTHR24118">
    <property type="entry name" value="POTE ANKYRIN DOMAIN"/>
    <property type="match status" value="1"/>
</dbReference>
<sequence length="337" mass="34947">MGPPHPDDPPPSLLTPPPFSPPSPGLTPLHVAVSTSNHATVLSLLEHGADIDAVDIKSGRSPLLHTVENNNLAMVELLLQRGASVNAQSYGGNTALHAASGRGLLEAVRLLVRSGADGALKNYHNDTPLMVAKNKRVIDILRGKASRVPPPPDSIREGSSPATSTASSPGIQPTPNGLCCASPPATPSPVRTPNPHRAALSPVSANQRPEDPEPANRVSTPGPLCGVKLERNQASPTLLQPMGFTGTPKLFLPLAEGLLDPSFCGAIYPFAASGQEPGASRLSLLPVGYHRPVVSLTPGLLANHIHTRDTGMDQSWNPPSGLEGQQLHSKDSGAGGS</sequence>
<proteinExistence type="predicted"/>
<feature type="region of interest" description="Disordered" evidence="2">
    <location>
        <begin position="142"/>
        <end position="222"/>
    </location>
</feature>
<feature type="compositionally biased region" description="Pro residues" evidence="2">
    <location>
        <begin position="9"/>
        <end position="25"/>
    </location>
</feature>
<dbReference type="InterPro" id="IPR036770">
    <property type="entry name" value="Ankyrin_rpt-contain_sf"/>
</dbReference>
<reference evidence="3" key="2">
    <citation type="submission" date="2025-09" db="UniProtKB">
        <authorList>
            <consortium name="Ensembl"/>
        </authorList>
    </citation>
    <scope>IDENTIFICATION</scope>
</reference>
<feature type="compositionally biased region" description="Low complexity" evidence="2">
    <location>
        <begin position="158"/>
        <end position="170"/>
    </location>
</feature>
<evidence type="ECO:0000256" key="1">
    <source>
        <dbReference type="PROSITE-ProRule" id="PRU00023"/>
    </source>
</evidence>
<dbReference type="PANTHER" id="PTHR24118:SF51">
    <property type="entry name" value="B-CELL LYMPHOMA 3 PROTEIN"/>
    <property type="match status" value="1"/>
</dbReference>
<dbReference type="PROSITE" id="PS50297">
    <property type="entry name" value="ANK_REP_REGION"/>
    <property type="match status" value="3"/>
</dbReference>
<name>A0A8D0HP12_SPHPU</name>
<keyword evidence="1" id="KW-0040">ANK repeat</keyword>
<organism evidence="3 4">
    <name type="scientific">Sphenodon punctatus</name>
    <name type="common">Tuatara</name>
    <name type="synonym">Hatteria punctata</name>
    <dbReference type="NCBI Taxonomy" id="8508"/>
    <lineage>
        <taxon>Eukaryota</taxon>
        <taxon>Metazoa</taxon>
        <taxon>Chordata</taxon>
        <taxon>Craniata</taxon>
        <taxon>Vertebrata</taxon>
        <taxon>Euteleostomi</taxon>
        <taxon>Lepidosauria</taxon>
        <taxon>Sphenodontia</taxon>
        <taxon>Sphenodontidae</taxon>
        <taxon>Sphenodon</taxon>
    </lineage>
</organism>
<feature type="repeat" description="ANK" evidence="1">
    <location>
        <begin position="58"/>
        <end position="90"/>
    </location>
</feature>
<dbReference type="SUPFAM" id="SSF48403">
    <property type="entry name" value="Ankyrin repeat"/>
    <property type="match status" value="1"/>
</dbReference>